<sequence>MNFEMTGKLSIPKETEKFHPDTEKTYESGWVRKQLMFNVTCGDNRHMMTATSGAFADGHGDVHTFSKNGVDENGNKVKGELLKIPFKERLTSSKLAEVAEFKKFIFDLEKPGRRYKLEKAAEKVKEGTNLTDEELKEIGIENEADVNAELEKSNKRRHEFISEWDFIDFIKKVIDSGKYSDEKFFIRGNGEYRYSDKNQRVYESYVPNRIYLAADDAEESSTATINVLFNSESLDDMSVEEKGKYYVNGYMMEYDNNRKGNIAVPVTITIPVPSDDADEKAKKRAESIKHKFIVDDDTFKEYGAVVNMLNGAQKTEITEDMLTDEQKDDLECGLITMDDIRAELGGSVYGERIREYQFLKPAKGFTKGRQDTVYTEDDMVIKPLEEELPEGTEDLFEDDDDEL</sequence>
<feature type="region of interest" description="Disordered" evidence="1">
    <location>
        <begin position="384"/>
        <end position="403"/>
    </location>
</feature>
<gene>
    <name evidence="2" type="ORF">DW007_02540</name>
</gene>
<evidence type="ECO:0000313" key="2">
    <source>
        <dbReference type="EMBL" id="RHL71041.1"/>
    </source>
</evidence>
<accession>A0A415ME73</accession>
<name>A0A415ME73_9FIRM</name>
<dbReference type="EMBL" id="QROY01000002">
    <property type="protein sequence ID" value="RHL71041.1"/>
    <property type="molecule type" value="Genomic_DNA"/>
</dbReference>
<proteinExistence type="predicted"/>
<reference evidence="2 3" key="1">
    <citation type="submission" date="2018-08" db="EMBL/GenBank/DDBJ databases">
        <title>A genome reference for cultivated species of the human gut microbiota.</title>
        <authorList>
            <person name="Zou Y."/>
            <person name="Xue W."/>
            <person name="Luo G."/>
        </authorList>
    </citation>
    <scope>NUCLEOTIDE SEQUENCE [LARGE SCALE GENOMIC DNA]</scope>
    <source>
        <strain evidence="2 3">AF36-7BH</strain>
    </source>
</reference>
<evidence type="ECO:0000256" key="1">
    <source>
        <dbReference type="SAM" id="MobiDB-lite"/>
    </source>
</evidence>
<protein>
    <submittedName>
        <fullName evidence="2">Uncharacterized protein</fullName>
    </submittedName>
</protein>
<evidence type="ECO:0000313" key="3">
    <source>
        <dbReference type="Proteomes" id="UP000285201"/>
    </source>
</evidence>
<dbReference type="RefSeq" id="WP_118370304.1">
    <property type="nucleotide sequence ID" value="NZ_QROY01000002.1"/>
</dbReference>
<feature type="compositionally biased region" description="Acidic residues" evidence="1">
    <location>
        <begin position="386"/>
        <end position="403"/>
    </location>
</feature>
<dbReference type="AlphaFoldDB" id="A0A415ME73"/>
<dbReference type="Proteomes" id="UP000285201">
    <property type="component" value="Unassembled WGS sequence"/>
</dbReference>
<organism evidence="2 3">
    <name type="scientific">Lachnospira eligens</name>
    <dbReference type="NCBI Taxonomy" id="39485"/>
    <lineage>
        <taxon>Bacteria</taxon>
        <taxon>Bacillati</taxon>
        <taxon>Bacillota</taxon>
        <taxon>Clostridia</taxon>
        <taxon>Lachnospirales</taxon>
        <taxon>Lachnospiraceae</taxon>
        <taxon>Lachnospira</taxon>
    </lineage>
</organism>
<comment type="caution">
    <text evidence="2">The sequence shown here is derived from an EMBL/GenBank/DDBJ whole genome shotgun (WGS) entry which is preliminary data.</text>
</comment>